<dbReference type="GO" id="GO:0007165">
    <property type="term" value="P:signal transduction"/>
    <property type="evidence" value="ECO:0007669"/>
    <property type="project" value="InterPro"/>
</dbReference>
<dbReference type="PANTHER" id="PTHR47497">
    <property type="entry name" value="TUMOR NECROSIS FACTOR RECEPTOR SUPERFAMILY MEMBER 8"/>
    <property type="match status" value="1"/>
</dbReference>
<dbReference type="PANTHER" id="PTHR47497:SF1">
    <property type="entry name" value="TUMOR NECROSIS FACTOR RECEPTOR SUPERFAMILY MEMBER 8"/>
    <property type="match status" value="1"/>
</dbReference>
<proteinExistence type="predicted"/>
<reference evidence="2 3" key="1">
    <citation type="submission" date="2019-06" db="EMBL/GenBank/DDBJ databases">
        <title>Discovery of a novel chromosome fission-fusion reversal in muntjac.</title>
        <authorList>
            <person name="Mudd A.B."/>
            <person name="Bredeson J.V."/>
            <person name="Baum R."/>
            <person name="Hockemeyer D."/>
            <person name="Rokhsar D.S."/>
        </authorList>
    </citation>
    <scope>NUCLEOTIDE SEQUENCE [LARGE SCALE GENOMIC DNA]</scope>
    <source>
        <strain evidence="2">UCam_UCB_Mr</strain>
        <tissue evidence="2">Fibroblast cell line</tissue>
    </source>
</reference>
<dbReference type="Proteomes" id="UP000326062">
    <property type="component" value="Chromosome 5"/>
</dbReference>
<comment type="caution">
    <text evidence="2">The sequence shown here is derived from an EMBL/GenBank/DDBJ whole genome shotgun (WGS) entry which is preliminary data.</text>
</comment>
<feature type="region of interest" description="Disordered" evidence="1">
    <location>
        <begin position="287"/>
        <end position="347"/>
    </location>
</feature>
<dbReference type="EMBL" id="VCEB01000005">
    <property type="protein sequence ID" value="KAB0376719.1"/>
    <property type="molecule type" value="Genomic_DNA"/>
</dbReference>
<protein>
    <submittedName>
        <fullName evidence="2">Uncharacterized protein</fullName>
    </submittedName>
</protein>
<accession>A0A5N3XS70</accession>
<evidence type="ECO:0000313" key="3">
    <source>
        <dbReference type="Proteomes" id="UP000326062"/>
    </source>
</evidence>
<organism evidence="2 3">
    <name type="scientific">Muntiacus reevesi</name>
    <name type="common">Reeves' muntjac</name>
    <name type="synonym">Cervus reevesi</name>
    <dbReference type="NCBI Taxonomy" id="9886"/>
    <lineage>
        <taxon>Eukaryota</taxon>
        <taxon>Metazoa</taxon>
        <taxon>Chordata</taxon>
        <taxon>Craniata</taxon>
        <taxon>Vertebrata</taxon>
        <taxon>Euteleostomi</taxon>
        <taxon>Mammalia</taxon>
        <taxon>Eutheria</taxon>
        <taxon>Laurasiatheria</taxon>
        <taxon>Artiodactyla</taxon>
        <taxon>Ruminantia</taxon>
        <taxon>Pecora</taxon>
        <taxon>Cervidae</taxon>
        <taxon>Muntiacinae</taxon>
        <taxon>Muntiacus</taxon>
    </lineage>
</organism>
<evidence type="ECO:0000256" key="1">
    <source>
        <dbReference type="SAM" id="MobiDB-lite"/>
    </source>
</evidence>
<evidence type="ECO:0000313" key="2">
    <source>
        <dbReference type="EMBL" id="KAB0376719.1"/>
    </source>
</evidence>
<feature type="non-terminal residue" evidence="2">
    <location>
        <position position="1"/>
    </location>
</feature>
<keyword evidence="3" id="KW-1185">Reference proteome</keyword>
<dbReference type="AlphaFoldDB" id="A0A5N3XS70"/>
<gene>
    <name evidence="2" type="ORF">FD755_011163</name>
</gene>
<dbReference type="PRINTS" id="PR01923">
    <property type="entry name" value="TNFACTORR8"/>
</dbReference>
<dbReference type="InterPro" id="IPR052862">
    <property type="entry name" value="TNFR_superfamily_member_8"/>
</dbReference>
<dbReference type="InterPro" id="IPR020416">
    <property type="entry name" value="TNFR_8"/>
</dbReference>
<sequence length="347" mass="37386">ECVFHTTAYLECSPASPVAFGHCRGVCQPSPACSPLSSVVIAKVRGGTLRLCEQQKSRPCGWSPWECKGLCAPRALSAWELTHPGVNILVAWAVSGTCDRGPNSRWPEPKGLCSHPALDICQMTLGEVTALFLLADSKPGRNPIVSSLSLAPTPAFLGSWLILLGTSRRACQRAGLMSCCYDIKKFHEKGSHVQEHQVIHAEKPRLTKSISVADPGNEEQGLLSRPAVETCLESLRLLEASPVSNPPSPTDLPEPRGTMEHTNNKIENIYIMKADTVIVGTVKAEVPEGQGPVGSAGPELEEELETDYASHYPEQETEPPLGSCGDVMFSVEEEGKEDPLPTTVSEK</sequence>
<dbReference type="GO" id="GO:0004888">
    <property type="term" value="F:transmembrane signaling receptor activity"/>
    <property type="evidence" value="ECO:0007669"/>
    <property type="project" value="InterPro"/>
</dbReference>
<name>A0A5N3XS70_MUNRE</name>